<name>A0ACD1FR36_MYCFR</name>
<keyword evidence="1" id="KW-0614">Plasmid</keyword>
<dbReference type="Proteomes" id="UP000825598">
    <property type="component" value="Plasmid unnamed2"/>
</dbReference>
<gene>
    <name evidence="1" type="ORF">K6L26_31300</name>
</gene>
<evidence type="ECO:0000313" key="1">
    <source>
        <dbReference type="EMBL" id="QZH69512.1"/>
    </source>
</evidence>
<keyword evidence="2" id="KW-1185">Reference proteome</keyword>
<reference evidence="1" key="1">
    <citation type="submission" date="2021-07" db="EMBL/GenBank/DDBJ databases">
        <title>Complete Genome Sequences of Mycobacterium farcinogenes Isolated from Clinical Specimens from Patients in Thailand.</title>
        <authorList>
            <person name="Sodsai P."/>
        </authorList>
    </citation>
    <scope>NUCLEOTIDE SEQUENCE</scope>
    <source>
        <strain evidence="1">BKK/CU-MFGFA-001</strain>
    </source>
</reference>
<protein>
    <submittedName>
        <fullName evidence="1">MinD/ParA family protein</fullName>
    </submittedName>
</protein>
<evidence type="ECO:0000313" key="2">
    <source>
        <dbReference type="Proteomes" id="UP000825598"/>
    </source>
</evidence>
<sequence>MTQLDSAPGRTRMSEAQWSDELVRAKRPRPETGWRAALYKSSFHLINPGRSKKEKEMAEWIAAIQSPLRGRFRIGVITGGRGGIGKTTLATGTANAFAAHRKEDRTIVVDADPGYGTAADRIDPTASGSLLTVVHSGSRNMLGSDDQIRAHVGANSLGVMVLAGDTRLTQRPQLSPDTYRQAMPYIEMFHRVIFVDCGPIIDHPVMPEVLASVDALIVVSSTKADGAKSAGMTLDWLSENGYHDLLRRTIVVINDLKGNSAKKLQMKLRERFGHEVDDVFILPFDKHLDAATVIDFNNGLKPKTRRKFVEIAASIANNFASTTDLSHD</sequence>
<organism evidence="1 2">
    <name type="scientific">Mycolicibacterium farcinogenes</name>
    <name type="common">Mycobacterium farcinogenes</name>
    <dbReference type="NCBI Taxonomy" id="1802"/>
    <lineage>
        <taxon>Bacteria</taxon>
        <taxon>Bacillati</taxon>
        <taxon>Actinomycetota</taxon>
        <taxon>Actinomycetes</taxon>
        <taxon>Mycobacteriales</taxon>
        <taxon>Mycobacteriaceae</taxon>
        <taxon>Mycolicibacterium</taxon>
    </lineage>
</organism>
<geneLocation type="plasmid" evidence="1 2">
    <name>unnamed2</name>
</geneLocation>
<accession>A0ACD1FR36</accession>
<proteinExistence type="predicted"/>
<dbReference type="EMBL" id="CP081675">
    <property type="protein sequence ID" value="QZH69512.1"/>
    <property type="molecule type" value="Genomic_DNA"/>
</dbReference>